<evidence type="ECO:0000256" key="3">
    <source>
        <dbReference type="ARBA" id="ARBA00012054"/>
    </source>
</evidence>
<reference evidence="11" key="2">
    <citation type="submission" date="2015-01" db="EMBL/GenBank/DDBJ databases">
        <title>Evolutionary Origins and Diversification of the Mycorrhizal Mutualists.</title>
        <authorList>
            <consortium name="DOE Joint Genome Institute"/>
            <consortium name="Mycorrhizal Genomics Consortium"/>
            <person name="Kohler A."/>
            <person name="Kuo A."/>
            <person name="Nagy L.G."/>
            <person name="Floudas D."/>
            <person name="Copeland A."/>
            <person name="Barry K.W."/>
            <person name="Cichocki N."/>
            <person name="Veneault-Fourrey C."/>
            <person name="LaButti K."/>
            <person name="Lindquist E.A."/>
            <person name="Lipzen A."/>
            <person name="Lundell T."/>
            <person name="Morin E."/>
            <person name="Murat C."/>
            <person name="Riley R."/>
            <person name="Ohm R."/>
            <person name="Sun H."/>
            <person name="Tunlid A."/>
            <person name="Henrissat B."/>
            <person name="Grigoriev I.V."/>
            <person name="Hibbett D.S."/>
            <person name="Martin F."/>
        </authorList>
    </citation>
    <scope>NUCLEOTIDE SEQUENCE [LARGE SCALE GENOMIC DNA]</scope>
    <source>
        <strain evidence="11">LaAM-08-1</strain>
    </source>
</reference>
<evidence type="ECO:0000256" key="7">
    <source>
        <dbReference type="ARBA" id="ARBA00022840"/>
    </source>
</evidence>
<dbReference type="GO" id="GO:0046316">
    <property type="term" value="F:gluconokinase activity"/>
    <property type="evidence" value="ECO:0007669"/>
    <property type="project" value="UniProtKB-EC"/>
</dbReference>
<name>A0A0C9XM87_9AGAR</name>
<proteinExistence type="inferred from homology"/>
<keyword evidence="5 9" id="KW-0547">Nucleotide-binding</keyword>
<dbReference type="HOGENOM" id="CLU_077168_2_0_1"/>
<dbReference type="Gene3D" id="3.40.50.300">
    <property type="entry name" value="P-loop containing nucleotide triphosphate hydrolases"/>
    <property type="match status" value="1"/>
</dbReference>
<evidence type="ECO:0000256" key="9">
    <source>
        <dbReference type="RuleBase" id="RU363066"/>
    </source>
</evidence>
<dbReference type="AlphaFoldDB" id="A0A0C9XM87"/>
<evidence type="ECO:0000256" key="1">
    <source>
        <dbReference type="ARBA" id="ARBA00004875"/>
    </source>
</evidence>
<dbReference type="PANTHER" id="PTHR43442">
    <property type="entry name" value="GLUCONOKINASE-RELATED"/>
    <property type="match status" value="1"/>
</dbReference>
<evidence type="ECO:0000256" key="6">
    <source>
        <dbReference type="ARBA" id="ARBA00022777"/>
    </source>
</evidence>
<dbReference type="CDD" id="cd02021">
    <property type="entry name" value="GntK"/>
    <property type="match status" value="1"/>
</dbReference>
<comment type="catalytic activity">
    <reaction evidence="8 9">
        <text>D-gluconate + ATP = 6-phospho-D-gluconate + ADP + H(+)</text>
        <dbReference type="Rhea" id="RHEA:19433"/>
        <dbReference type="ChEBI" id="CHEBI:15378"/>
        <dbReference type="ChEBI" id="CHEBI:18391"/>
        <dbReference type="ChEBI" id="CHEBI:30616"/>
        <dbReference type="ChEBI" id="CHEBI:58759"/>
        <dbReference type="ChEBI" id="CHEBI:456216"/>
        <dbReference type="EC" id="2.7.1.12"/>
    </reaction>
</comment>
<dbReference type="NCBIfam" id="TIGR01313">
    <property type="entry name" value="therm_gnt_kin"/>
    <property type="match status" value="1"/>
</dbReference>
<gene>
    <name evidence="10" type="ORF">K443DRAFT_677394</name>
</gene>
<keyword evidence="11" id="KW-1185">Reference proteome</keyword>
<comment type="pathway">
    <text evidence="1 9">Carbohydrate acid metabolism; D-gluconate degradation.</text>
</comment>
<dbReference type="InterPro" id="IPR027417">
    <property type="entry name" value="P-loop_NTPase"/>
</dbReference>
<dbReference type="GO" id="GO:0005524">
    <property type="term" value="F:ATP binding"/>
    <property type="evidence" value="ECO:0007669"/>
    <property type="project" value="UniProtKB-KW"/>
</dbReference>
<dbReference type="PANTHER" id="PTHR43442:SF3">
    <property type="entry name" value="GLUCONOKINASE-RELATED"/>
    <property type="match status" value="1"/>
</dbReference>
<dbReference type="SUPFAM" id="SSF52540">
    <property type="entry name" value="P-loop containing nucleoside triphosphate hydrolases"/>
    <property type="match status" value="1"/>
</dbReference>
<evidence type="ECO:0000256" key="4">
    <source>
        <dbReference type="ARBA" id="ARBA00022679"/>
    </source>
</evidence>
<evidence type="ECO:0000313" key="10">
    <source>
        <dbReference type="EMBL" id="KIK02664.1"/>
    </source>
</evidence>
<reference evidence="10 11" key="1">
    <citation type="submission" date="2014-04" db="EMBL/GenBank/DDBJ databases">
        <authorList>
            <consortium name="DOE Joint Genome Institute"/>
            <person name="Kuo A."/>
            <person name="Kohler A."/>
            <person name="Nagy L.G."/>
            <person name="Floudas D."/>
            <person name="Copeland A."/>
            <person name="Barry K.W."/>
            <person name="Cichocki N."/>
            <person name="Veneault-Fourrey C."/>
            <person name="LaButti K."/>
            <person name="Lindquist E.A."/>
            <person name="Lipzen A."/>
            <person name="Lundell T."/>
            <person name="Morin E."/>
            <person name="Murat C."/>
            <person name="Sun H."/>
            <person name="Tunlid A."/>
            <person name="Henrissat B."/>
            <person name="Grigoriev I.V."/>
            <person name="Hibbett D.S."/>
            <person name="Martin F."/>
            <person name="Nordberg H.P."/>
            <person name="Cantor M.N."/>
            <person name="Hua S.X."/>
        </authorList>
    </citation>
    <scope>NUCLEOTIDE SEQUENCE [LARGE SCALE GENOMIC DNA]</scope>
    <source>
        <strain evidence="10 11">LaAM-08-1</strain>
    </source>
</reference>
<dbReference type="GO" id="GO:0005737">
    <property type="term" value="C:cytoplasm"/>
    <property type="evidence" value="ECO:0007669"/>
    <property type="project" value="TreeGrafter"/>
</dbReference>
<dbReference type="STRING" id="1095629.A0A0C9XM87"/>
<keyword evidence="4 9" id="KW-0808">Transferase</keyword>
<accession>A0A0C9XM87</accession>
<keyword evidence="7 9" id="KW-0067">ATP-binding</keyword>
<dbReference type="OrthoDB" id="275177at2759"/>
<organism evidence="10 11">
    <name type="scientific">Laccaria amethystina LaAM-08-1</name>
    <dbReference type="NCBI Taxonomy" id="1095629"/>
    <lineage>
        <taxon>Eukaryota</taxon>
        <taxon>Fungi</taxon>
        <taxon>Dikarya</taxon>
        <taxon>Basidiomycota</taxon>
        <taxon>Agaricomycotina</taxon>
        <taxon>Agaricomycetes</taxon>
        <taxon>Agaricomycetidae</taxon>
        <taxon>Agaricales</taxon>
        <taxon>Agaricineae</taxon>
        <taxon>Hydnangiaceae</taxon>
        <taxon>Laccaria</taxon>
    </lineage>
</organism>
<evidence type="ECO:0000256" key="8">
    <source>
        <dbReference type="ARBA" id="ARBA00048090"/>
    </source>
</evidence>
<dbReference type="Pfam" id="PF13238">
    <property type="entry name" value="AAA_18"/>
    <property type="match status" value="1"/>
</dbReference>
<dbReference type="InterPro" id="IPR006001">
    <property type="entry name" value="Therm_gnt_kin"/>
</dbReference>
<dbReference type="GO" id="GO:0005975">
    <property type="term" value="P:carbohydrate metabolic process"/>
    <property type="evidence" value="ECO:0007669"/>
    <property type="project" value="InterPro"/>
</dbReference>
<dbReference type="UniPathway" id="UPA00792"/>
<dbReference type="EMBL" id="KN838589">
    <property type="protein sequence ID" value="KIK02664.1"/>
    <property type="molecule type" value="Genomic_DNA"/>
</dbReference>
<sequence>MSPITENGTPERVLIVIMGVCGTGKSTLGSALATSLGFPYVEGDDLHPRSNVEKMASGTPLTDADREPWLALVRRTAEDMTAQKQNEVEKKDGRGVSGKTGVVISCSALKKYYREILRGNPSPSLFSSGNELSTSNADTLSTYFVFIKGSRSILVERMEKRPGHFMKAGMLDSQLGTLESPEGEDGVVVVSMEDSTEEQVRQAIEALRRG</sequence>
<protein>
    <recommendedName>
        <fullName evidence="3 9">Gluconokinase</fullName>
        <ecNumber evidence="3 9">2.7.1.12</ecNumber>
    </recommendedName>
</protein>
<dbReference type="Proteomes" id="UP000054477">
    <property type="component" value="Unassembled WGS sequence"/>
</dbReference>
<evidence type="ECO:0000313" key="11">
    <source>
        <dbReference type="Proteomes" id="UP000054477"/>
    </source>
</evidence>
<dbReference type="EC" id="2.7.1.12" evidence="3 9"/>
<comment type="similarity">
    <text evidence="2 9">Belongs to the gluconokinase GntK/GntV family.</text>
</comment>
<evidence type="ECO:0000256" key="2">
    <source>
        <dbReference type="ARBA" id="ARBA00008420"/>
    </source>
</evidence>
<evidence type="ECO:0000256" key="5">
    <source>
        <dbReference type="ARBA" id="ARBA00022741"/>
    </source>
</evidence>
<keyword evidence="6 9" id="KW-0418">Kinase</keyword>